<reference evidence="2 3" key="1">
    <citation type="submission" date="2016-10" db="EMBL/GenBank/DDBJ databases">
        <authorList>
            <person name="de Groot N.N."/>
        </authorList>
    </citation>
    <scope>NUCLEOTIDE SEQUENCE [LARGE SCALE GENOMIC DNA]</scope>
    <source>
        <strain evidence="2 3">CGMCC 1.7005</strain>
    </source>
</reference>
<feature type="transmembrane region" description="Helical" evidence="1">
    <location>
        <begin position="6"/>
        <end position="26"/>
    </location>
</feature>
<keyword evidence="1" id="KW-0472">Membrane</keyword>
<gene>
    <name evidence="2" type="ORF">SAMN05216474_1618</name>
</gene>
<proteinExistence type="predicted"/>
<evidence type="ECO:0000256" key="1">
    <source>
        <dbReference type="SAM" id="Phobius"/>
    </source>
</evidence>
<feature type="transmembrane region" description="Helical" evidence="1">
    <location>
        <begin position="207"/>
        <end position="228"/>
    </location>
</feature>
<feature type="transmembrane region" description="Helical" evidence="1">
    <location>
        <begin position="154"/>
        <end position="170"/>
    </location>
</feature>
<dbReference type="AlphaFoldDB" id="A0A1I6ZU46"/>
<dbReference type="PROSITE" id="PS51257">
    <property type="entry name" value="PROKAR_LIPOPROTEIN"/>
    <property type="match status" value="1"/>
</dbReference>
<keyword evidence="3" id="KW-1185">Reference proteome</keyword>
<accession>A0A1I6ZU46</accession>
<keyword evidence="1" id="KW-1133">Transmembrane helix</keyword>
<dbReference type="RefSeq" id="WP_090248060.1">
    <property type="nucleotide sequence ID" value="NZ_FPAS01000002.1"/>
</dbReference>
<dbReference type="EMBL" id="FPAS01000002">
    <property type="protein sequence ID" value="SFT66125.1"/>
    <property type="molecule type" value="Genomic_DNA"/>
</dbReference>
<keyword evidence="1" id="KW-0812">Transmembrane</keyword>
<protein>
    <submittedName>
        <fullName evidence="2">Uncharacterized protein</fullName>
    </submittedName>
</protein>
<sequence length="229" mass="25854">MKLLNIIALMVTTMLIISCATTPDFNKRRYTKGKFRIPHTLKKYKGEKEKVIIPIKDIEKVPAFSTDSIYEYQYSRGKEIEEATVNKEYTIRGSSNYNTALSENNQPAEVTLDVYEEEEPQPEIIVANNDDSLFVEMTDEEVSAALSAEKKAKAGLILTIIGGILLFGIFTTLLGFLIMFIGLIFSICSLVSTYNTREGRRKAWASMILFFVFPILASGLIIISFLLFF</sequence>
<organism evidence="2 3">
    <name type="scientific">Lishizhenia tianjinensis</name>
    <dbReference type="NCBI Taxonomy" id="477690"/>
    <lineage>
        <taxon>Bacteria</taxon>
        <taxon>Pseudomonadati</taxon>
        <taxon>Bacteroidota</taxon>
        <taxon>Flavobacteriia</taxon>
        <taxon>Flavobacteriales</taxon>
        <taxon>Crocinitomicaceae</taxon>
        <taxon>Lishizhenia</taxon>
    </lineage>
</organism>
<evidence type="ECO:0000313" key="2">
    <source>
        <dbReference type="EMBL" id="SFT66125.1"/>
    </source>
</evidence>
<name>A0A1I6ZU46_9FLAO</name>
<evidence type="ECO:0000313" key="3">
    <source>
        <dbReference type="Proteomes" id="UP000236454"/>
    </source>
</evidence>
<feature type="transmembrane region" description="Helical" evidence="1">
    <location>
        <begin position="176"/>
        <end position="195"/>
    </location>
</feature>
<dbReference type="Proteomes" id="UP000236454">
    <property type="component" value="Unassembled WGS sequence"/>
</dbReference>